<proteinExistence type="predicted"/>
<organism evidence="2 3">
    <name type="scientific">Streptococcus moroccensis</name>
    <dbReference type="NCBI Taxonomy" id="1451356"/>
    <lineage>
        <taxon>Bacteria</taxon>
        <taxon>Bacillati</taxon>
        <taxon>Bacillota</taxon>
        <taxon>Bacilli</taxon>
        <taxon>Lactobacillales</taxon>
        <taxon>Streptococcaceae</taxon>
        <taxon>Streptococcus</taxon>
    </lineage>
</organism>
<feature type="transmembrane region" description="Helical" evidence="1">
    <location>
        <begin position="6"/>
        <end position="28"/>
    </location>
</feature>
<gene>
    <name evidence="2" type="ORF">J2S23_001456</name>
</gene>
<protein>
    <submittedName>
        <fullName evidence="2">Branched-subunit amino acid transport protein</fullName>
    </submittedName>
</protein>
<sequence length="107" mass="11989">MKNSYVLAAILVSSLVTVFPRLLPFLLLKKVQLPEKILKFLKYLPVSIIFALTFSSLFDVSSDGFPKLLPLETVASLVVVWVAFRYKNLLFTVGVGVVLMALLRLVF</sequence>
<dbReference type="Pfam" id="PF05437">
    <property type="entry name" value="AzlD"/>
    <property type="match status" value="1"/>
</dbReference>
<comment type="caution">
    <text evidence="2">The sequence shown here is derived from an EMBL/GenBank/DDBJ whole genome shotgun (WGS) entry which is preliminary data.</text>
</comment>
<accession>A0ABT9YSC6</accession>
<evidence type="ECO:0000256" key="1">
    <source>
        <dbReference type="SAM" id="Phobius"/>
    </source>
</evidence>
<dbReference type="InterPro" id="IPR008407">
    <property type="entry name" value="Brnchd-chn_aa_trnsp_AzlD"/>
</dbReference>
<dbReference type="EMBL" id="JAUSTM010000013">
    <property type="protein sequence ID" value="MDQ0222896.1"/>
    <property type="molecule type" value="Genomic_DNA"/>
</dbReference>
<reference evidence="2 3" key="1">
    <citation type="submission" date="2023-07" db="EMBL/GenBank/DDBJ databases">
        <title>Genomic Encyclopedia of Type Strains, Phase IV (KMG-IV): sequencing the most valuable type-strain genomes for metagenomic binning, comparative biology and taxonomic classification.</title>
        <authorList>
            <person name="Goeker M."/>
        </authorList>
    </citation>
    <scope>NUCLEOTIDE SEQUENCE [LARGE SCALE GENOMIC DNA]</scope>
    <source>
        <strain evidence="2 3">DSM 105143</strain>
    </source>
</reference>
<keyword evidence="3" id="KW-1185">Reference proteome</keyword>
<feature type="transmembrane region" description="Helical" evidence="1">
    <location>
        <begin position="40"/>
        <end position="58"/>
    </location>
</feature>
<dbReference type="Proteomes" id="UP001223079">
    <property type="component" value="Unassembled WGS sequence"/>
</dbReference>
<keyword evidence="1" id="KW-0812">Transmembrane</keyword>
<name>A0ABT9YSC6_9STRE</name>
<keyword evidence="1" id="KW-0472">Membrane</keyword>
<evidence type="ECO:0000313" key="3">
    <source>
        <dbReference type="Proteomes" id="UP001223079"/>
    </source>
</evidence>
<evidence type="ECO:0000313" key="2">
    <source>
        <dbReference type="EMBL" id="MDQ0222896.1"/>
    </source>
</evidence>
<dbReference type="RefSeq" id="WP_307122069.1">
    <property type="nucleotide sequence ID" value="NZ_JAUSTM010000013.1"/>
</dbReference>
<keyword evidence="1" id="KW-1133">Transmembrane helix</keyword>